<sequence>MKEYSISWKDTNDNGDFQCPKCKALISPDDDSSHKIIDIIGSYSQLVVQCAKCKAEIRISL</sequence>
<accession>A0A6M3XUY1</accession>
<evidence type="ECO:0000313" key="1">
    <source>
        <dbReference type="EMBL" id="QJI01672.1"/>
    </source>
</evidence>
<gene>
    <name evidence="1" type="ORF">TM448B02711_0004</name>
</gene>
<dbReference type="EMBL" id="MT144941">
    <property type="protein sequence ID" value="QJI01672.1"/>
    <property type="molecule type" value="Genomic_DNA"/>
</dbReference>
<name>A0A6M3XUY1_9ZZZZ</name>
<proteinExistence type="predicted"/>
<protein>
    <submittedName>
        <fullName evidence="1">Uncharacterized protein</fullName>
    </submittedName>
</protein>
<organism evidence="1">
    <name type="scientific">viral metagenome</name>
    <dbReference type="NCBI Taxonomy" id="1070528"/>
    <lineage>
        <taxon>unclassified sequences</taxon>
        <taxon>metagenomes</taxon>
        <taxon>organismal metagenomes</taxon>
    </lineage>
</organism>
<dbReference type="AlphaFoldDB" id="A0A6M3XUY1"/>
<reference evidence="1" key="1">
    <citation type="submission" date="2020-03" db="EMBL/GenBank/DDBJ databases">
        <title>The deep terrestrial virosphere.</title>
        <authorList>
            <person name="Holmfeldt K."/>
            <person name="Nilsson E."/>
            <person name="Simone D."/>
            <person name="Lopez-Fernandez M."/>
            <person name="Wu X."/>
            <person name="de Brujin I."/>
            <person name="Lundin D."/>
            <person name="Andersson A."/>
            <person name="Bertilsson S."/>
            <person name="Dopson M."/>
        </authorList>
    </citation>
    <scope>NUCLEOTIDE SEQUENCE</scope>
    <source>
        <strain evidence="1">TM448B02711</strain>
    </source>
</reference>